<dbReference type="PANTHER" id="PTHR46342:SF1">
    <property type="entry name" value="ALPHA-CATULIN"/>
    <property type="match status" value="1"/>
</dbReference>
<dbReference type="Proteomes" id="UP000002279">
    <property type="component" value="Chromosome X2"/>
</dbReference>
<dbReference type="GO" id="GO:0007266">
    <property type="term" value="P:Rho protein signal transduction"/>
    <property type="evidence" value="ECO:0007669"/>
    <property type="project" value="InterPro"/>
</dbReference>
<keyword evidence="13" id="KW-1185">Reference proteome</keyword>
<dbReference type="GO" id="GO:0051015">
    <property type="term" value="F:actin filament binding"/>
    <property type="evidence" value="ECO:0007669"/>
    <property type="project" value="InterPro"/>
</dbReference>
<evidence type="ECO:0000256" key="3">
    <source>
        <dbReference type="ARBA" id="ARBA00008376"/>
    </source>
</evidence>
<evidence type="ECO:0000256" key="7">
    <source>
        <dbReference type="ARBA" id="ARBA00023136"/>
    </source>
</evidence>
<evidence type="ECO:0000256" key="8">
    <source>
        <dbReference type="ARBA" id="ARBA00074310"/>
    </source>
</evidence>
<dbReference type="Gene3D" id="1.20.120.230">
    <property type="entry name" value="Alpha-catenin/vinculin-like"/>
    <property type="match status" value="4"/>
</dbReference>
<dbReference type="InterPro" id="IPR030045">
    <property type="entry name" value="CTNNAL1"/>
</dbReference>
<dbReference type="InterPro" id="IPR003689">
    <property type="entry name" value="ZIP"/>
</dbReference>
<name>A0A6I8P565_ORNAN</name>
<keyword evidence="5 10" id="KW-0812">Transmembrane</keyword>
<feature type="chain" id="PRO_5026031334" description="Alpha-catulin" evidence="11">
    <location>
        <begin position="20"/>
        <end position="1397"/>
    </location>
</feature>
<dbReference type="Ensembl" id="ENSOANT00000056886.1">
    <property type="protein sequence ID" value="ENSOANP00000049120.1"/>
    <property type="gene ID" value="ENSOANG00000010162.5"/>
</dbReference>
<accession>A0A6I8P565</accession>
<comment type="similarity">
    <text evidence="3">Belongs to the vinculin/alpha-catenin family.</text>
</comment>
<feature type="transmembrane region" description="Helical" evidence="10">
    <location>
        <begin position="295"/>
        <end position="321"/>
    </location>
</feature>
<feature type="region of interest" description="Disordered" evidence="9">
    <location>
        <begin position="421"/>
        <end position="477"/>
    </location>
</feature>
<feature type="transmembrane region" description="Helical" evidence="10">
    <location>
        <begin position="628"/>
        <end position="652"/>
    </location>
</feature>
<evidence type="ECO:0000256" key="5">
    <source>
        <dbReference type="ARBA" id="ARBA00022692"/>
    </source>
</evidence>
<reference evidence="12" key="2">
    <citation type="submission" date="2025-08" db="UniProtKB">
        <authorList>
            <consortium name="Ensembl"/>
        </authorList>
    </citation>
    <scope>IDENTIFICATION</scope>
    <source>
        <strain evidence="12">Glennie</strain>
    </source>
</reference>
<evidence type="ECO:0000256" key="6">
    <source>
        <dbReference type="ARBA" id="ARBA00022989"/>
    </source>
</evidence>
<evidence type="ECO:0000256" key="9">
    <source>
        <dbReference type="SAM" id="MobiDB-lite"/>
    </source>
</evidence>
<evidence type="ECO:0000256" key="1">
    <source>
        <dbReference type="ARBA" id="ARBA00004141"/>
    </source>
</evidence>
<reference evidence="12" key="3">
    <citation type="submission" date="2025-09" db="UniProtKB">
        <authorList>
            <consortium name="Ensembl"/>
        </authorList>
    </citation>
    <scope>IDENTIFICATION</scope>
    <source>
        <strain evidence="12">Glennie</strain>
    </source>
</reference>
<dbReference type="Bgee" id="ENSOANG00000010162">
    <property type="expression patterns" value="Expressed in endometrium and 8 other cell types or tissues"/>
</dbReference>
<keyword evidence="6 10" id="KW-1133">Transmembrane helix</keyword>
<reference evidence="12 13" key="1">
    <citation type="journal article" date="2008" name="Nature">
        <title>Genome analysis of the platypus reveals unique signatures of evolution.</title>
        <authorList>
            <person name="Warren W.C."/>
            <person name="Hillier L.W."/>
            <person name="Marshall Graves J.A."/>
            <person name="Birney E."/>
            <person name="Ponting C.P."/>
            <person name="Grutzner F."/>
            <person name="Belov K."/>
            <person name="Miller W."/>
            <person name="Clarke L."/>
            <person name="Chinwalla A.T."/>
            <person name="Yang S.P."/>
            <person name="Heger A."/>
            <person name="Locke D.P."/>
            <person name="Miethke P."/>
            <person name="Waters P.D."/>
            <person name="Veyrunes F."/>
            <person name="Fulton L."/>
            <person name="Fulton B."/>
            <person name="Graves T."/>
            <person name="Wallis J."/>
            <person name="Puente X.S."/>
            <person name="Lopez-Otin C."/>
            <person name="Ordonez G.R."/>
            <person name="Eichler E.E."/>
            <person name="Chen L."/>
            <person name="Cheng Z."/>
            <person name="Deakin J.E."/>
            <person name="Alsop A."/>
            <person name="Thompson K."/>
            <person name="Kirby P."/>
            <person name="Papenfuss A.T."/>
            <person name="Wakefield M.J."/>
            <person name="Olender T."/>
            <person name="Lancet D."/>
            <person name="Huttley G.A."/>
            <person name="Smit A.F."/>
            <person name="Pask A."/>
            <person name="Temple-Smith P."/>
            <person name="Batzer M.A."/>
            <person name="Walker J.A."/>
            <person name="Konkel M.K."/>
            <person name="Harris R.S."/>
            <person name="Whittington C.M."/>
            <person name="Wong E.S."/>
            <person name="Gemmell N.J."/>
            <person name="Buschiazzo E."/>
            <person name="Vargas Jentzsch I.M."/>
            <person name="Merkel A."/>
            <person name="Schmitz J."/>
            <person name="Zemann A."/>
            <person name="Churakov G."/>
            <person name="Kriegs J.O."/>
            <person name="Brosius J."/>
            <person name="Murchison E.P."/>
            <person name="Sachidanandam R."/>
            <person name="Smith C."/>
            <person name="Hannon G.J."/>
            <person name="Tsend-Ayush E."/>
            <person name="McMillan D."/>
            <person name="Attenborough R."/>
            <person name="Rens W."/>
            <person name="Ferguson-Smith M."/>
            <person name="Lefevre C.M."/>
            <person name="Sharp J.A."/>
            <person name="Nicholas K.R."/>
            <person name="Ray D.A."/>
            <person name="Kube M."/>
            <person name="Reinhardt R."/>
            <person name="Pringle T.H."/>
            <person name="Taylor J."/>
            <person name="Jones R.C."/>
            <person name="Nixon B."/>
            <person name="Dacheux J.L."/>
            <person name="Niwa H."/>
            <person name="Sekita Y."/>
            <person name="Huang X."/>
            <person name="Stark A."/>
            <person name="Kheradpour P."/>
            <person name="Kellis M."/>
            <person name="Flicek P."/>
            <person name="Chen Y."/>
            <person name="Webber C."/>
            <person name="Hardison R."/>
            <person name="Nelson J."/>
            <person name="Hallsworth-Pepin K."/>
            <person name="Delehaunty K."/>
            <person name="Markovic C."/>
            <person name="Minx P."/>
            <person name="Feng Y."/>
            <person name="Kremitzki C."/>
            <person name="Mitreva M."/>
            <person name="Glasscock J."/>
            <person name="Wylie T."/>
            <person name="Wohldmann P."/>
            <person name="Thiru P."/>
            <person name="Nhan M.N."/>
            <person name="Pohl C.S."/>
            <person name="Smith S.M."/>
            <person name="Hou S."/>
            <person name="Nefedov M."/>
            <person name="de Jong P.J."/>
            <person name="Renfree M.B."/>
            <person name="Mardis E.R."/>
            <person name="Wilson R.K."/>
        </authorList>
    </citation>
    <scope>NUCLEOTIDE SEQUENCE [LARGE SCALE GENOMIC DNA]</scope>
    <source>
        <strain evidence="12 13">Glennie</strain>
    </source>
</reference>
<comment type="subcellular location">
    <subcellularLocation>
        <location evidence="2">Cytoplasm</location>
    </subcellularLocation>
    <subcellularLocation>
        <location evidence="1">Membrane</location>
        <topology evidence="1">Multi-pass membrane protein</topology>
    </subcellularLocation>
</comment>
<evidence type="ECO:0000256" key="4">
    <source>
        <dbReference type="ARBA" id="ARBA00022490"/>
    </source>
</evidence>
<feature type="signal peptide" evidence="11">
    <location>
        <begin position="1"/>
        <end position="19"/>
    </location>
</feature>
<dbReference type="GO" id="GO:0140410">
    <property type="term" value="F:monoatomic cation:bicarbonate symporter activity"/>
    <property type="evidence" value="ECO:0000318"/>
    <property type="project" value="GO_Central"/>
</dbReference>
<evidence type="ECO:0000313" key="12">
    <source>
        <dbReference type="Ensembl" id="ENSOANP00000049120.1"/>
    </source>
</evidence>
<gene>
    <name evidence="12" type="primary">LOC100083193</name>
</gene>
<protein>
    <recommendedName>
        <fullName evidence="8">Alpha-catulin</fullName>
    </recommendedName>
</protein>
<keyword evidence="11" id="KW-0732">Signal</keyword>
<dbReference type="GO" id="GO:0071578">
    <property type="term" value="P:zinc ion import across plasma membrane"/>
    <property type="evidence" value="ECO:0000318"/>
    <property type="project" value="GO_Central"/>
</dbReference>
<dbReference type="GeneTree" id="ENSGT00940000156387"/>
<evidence type="ECO:0000256" key="11">
    <source>
        <dbReference type="SAM" id="SignalP"/>
    </source>
</evidence>
<dbReference type="InterPro" id="IPR036723">
    <property type="entry name" value="Alpha-catenin/vinculin-like_sf"/>
</dbReference>
<dbReference type="GO" id="GO:0007155">
    <property type="term" value="P:cell adhesion"/>
    <property type="evidence" value="ECO:0007669"/>
    <property type="project" value="InterPro"/>
</dbReference>
<dbReference type="GO" id="GO:0005886">
    <property type="term" value="C:plasma membrane"/>
    <property type="evidence" value="ECO:0000318"/>
    <property type="project" value="GO_Central"/>
</dbReference>
<feature type="transmembrane region" description="Helical" evidence="10">
    <location>
        <begin position="658"/>
        <end position="680"/>
    </location>
</feature>
<proteinExistence type="inferred from homology"/>
<feature type="region of interest" description="Disordered" evidence="9">
    <location>
        <begin position="120"/>
        <end position="139"/>
    </location>
</feature>
<dbReference type="Pfam" id="PF02535">
    <property type="entry name" value="Zip"/>
    <property type="match status" value="1"/>
</dbReference>
<evidence type="ECO:0000256" key="10">
    <source>
        <dbReference type="SAM" id="Phobius"/>
    </source>
</evidence>
<feature type="transmembrane region" description="Helical" evidence="10">
    <location>
        <begin position="394"/>
        <end position="414"/>
    </location>
</feature>
<dbReference type="GO" id="GO:0005385">
    <property type="term" value="F:zinc ion transmembrane transporter activity"/>
    <property type="evidence" value="ECO:0000318"/>
    <property type="project" value="GO_Central"/>
</dbReference>
<dbReference type="FunFam" id="1.20.120.230:FF:000017">
    <property type="entry name" value="Catenin alpha like 1"/>
    <property type="match status" value="1"/>
</dbReference>
<evidence type="ECO:0000313" key="13">
    <source>
        <dbReference type="Proteomes" id="UP000002279"/>
    </source>
</evidence>
<keyword evidence="7 10" id="KW-0472">Membrane</keyword>
<dbReference type="InParanoid" id="A0A6I8P565"/>
<feature type="compositionally biased region" description="Polar residues" evidence="9">
    <location>
        <begin position="121"/>
        <end position="134"/>
    </location>
</feature>
<dbReference type="GO" id="GO:0005737">
    <property type="term" value="C:cytoplasm"/>
    <property type="evidence" value="ECO:0007669"/>
    <property type="project" value="UniProtKB-SubCell"/>
</dbReference>
<dbReference type="GO" id="GO:0030003">
    <property type="term" value="P:intracellular monoatomic cation homeostasis"/>
    <property type="evidence" value="ECO:0000318"/>
    <property type="project" value="GO_Central"/>
</dbReference>
<dbReference type="PANTHER" id="PTHR46342">
    <property type="entry name" value="ALPHA-CATULIN"/>
    <property type="match status" value="1"/>
</dbReference>
<evidence type="ECO:0000256" key="2">
    <source>
        <dbReference type="ARBA" id="ARBA00004496"/>
    </source>
</evidence>
<dbReference type="SUPFAM" id="SSF47220">
    <property type="entry name" value="alpha-catenin/vinculin-like"/>
    <property type="match status" value="3"/>
</dbReference>
<feature type="transmembrane region" description="Helical" evidence="10">
    <location>
        <begin position="328"/>
        <end position="350"/>
    </location>
</feature>
<organism evidence="12 13">
    <name type="scientific">Ornithorhynchus anatinus</name>
    <name type="common">Duckbill platypus</name>
    <dbReference type="NCBI Taxonomy" id="9258"/>
    <lineage>
        <taxon>Eukaryota</taxon>
        <taxon>Metazoa</taxon>
        <taxon>Chordata</taxon>
        <taxon>Craniata</taxon>
        <taxon>Vertebrata</taxon>
        <taxon>Euteleostomi</taxon>
        <taxon>Mammalia</taxon>
        <taxon>Monotremata</taxon>
        <taxon>Ornithorhynchidae</taxon>
        <taxon>Ornithorhynchus</taxon>
    </lineage>
</organism>
<keyword evidence="4" id="KW-0963">Cytoplasm</keyword>
<dbReference type="FunCoup" id="A0A6I8P565">
    <property type="interactions" value="933"/>
</dbReference>
<sequence>MEKKLFVTLLWSLAVVGLGVNHHQHGMEPTASQQSSEKIVPHRVAGINSDLAMGMQKHHLQELFHRYGENNSLTIEGFRKLLQNIGIAPVKRVHLNHGHHHHGHGTLNKNIQKVVCPTLESGGTEQNSRSSQVTGPRRLENVENSRIILIKTVSSEVTETTSVPVTEENHVLETPERGKMRSLPTVLNGTSAPNTTESSNANWLAKGRANESTTMSEPETGSVMYSKSTNQNPHQCFNTSNLLQSHGIGMQVILNATEFSYLCPAIINQIDGRSCAVHVNSEKVESPPKTYSMQIAWIGGFIAISIISFLSLLGVILVPLMNRVFFKFLLSFLVALAVGTLSGDAFLHLLPHSHASYHHSHEKPLFDQNKGSLFRHLIFPNTDKGPYLDSTWKGLTALGGLYFMFLVEHLITLIKQFKDKKKKNQKKPENDEDPEIKKQLSKYDSQLSPNEEKLDAEDRQEGYLRPEAQDSSHFDSPQPAVLEEEEVMIAHCHPQEVYNEYVLRGCKNKCHSHFHDTLGQSDDLIHHHHDYHHILHHHHHQNHHPHSHSQRYSREELQDAGIATLAWMVIMGDGLHNFSDGLAIGAAFTEGLSSGLSTSVAVFCHELPHELGDFAVLLKAGMTVKQAVLYNALSAMLAYLGMATGILVGHYAENVSMWIFALTAGLFMYVALVDMITTLINHKDKPKRSDKTLQAIQQMGQAVNFAVGKFVAVGEAIANENQDLKEEIHIACIEAKRAGETIAGLTDVAHMDRPESDARITIFTDKTGVVKAARLLLSSVTKVLLLADRIVIKQIIASRNKVIATLEQLEKVSSFQEFVQIFSQFGNEMVEFAHLTGDRQNDLKDEKKKARMAAARAVLEKCTMMLLTASKTCLRHPDCESARINKKGVFHRMRVALEQVIDIVTDCRPNAEAEVSPNSIYTGIKAFKSKIEALRENLYFLPKQNLSTLLDFIVEQTEDFTDSAYISHDQRERILELTNLAKMELGELVSVWMHVKNQKSKNTTEDLELAILKISQCMNELKREIHSAATLLATDLLKYHADHVVLKALKISGVEGNLEAVAGYTCKLSEQKEQLVEACQLLRHVSGTEPLEITCIHAEDTFRVTGPQIISAAETLTLHPSSKIAKENLDVFCEAWESQITDMSVLLREINDVFEGRRGEKRACLSLPRPGKHNANLKSLKPVKLDSEEQAKIAKLGLELRLLTSAVDCEAEKWEDQETEIIVRHGQSLSNMAYSMYLFSRGEGLLKSTQDLINQAEVFASEGLKLASSLHALSNQLEDDGKPFLLLEVNKLVPTCQQLQLIAKAPVQGKTTSFTKVEKCFLNTKDLMAALAHIFPLCSKFLRKCKAGSGCLISPQLWKENRWQAVTDEEMNGKTLDVFEIKSLEHHVAKLTFLESK</sequence>
<feature type="compositionally biased region" description="Basic and acidic residues" evidence="9">
    <location>
        <begin position="450"/>
        <end position="473"/>
    </location>
</feature>